<evidence type="ECO:0000256" key="1">
    <source>
        <dbReference type="ARBA" id="ARBA00008007"/>
    </source>
</evidence>
<gene>
    <name evidence="3" type="ORF">SAMN05428971_4038</name>
</gene>
<dbReference type="AlphaFoldDB" id="A0A1I5HAQ5"/>
<dbReference type="OrthoDB" id="9793412at2"/>
<organism evidence="3 4">
    <name type="scientific">Candidatus Pantoea varia</name>
    <dbReference type="NCBI Taxonomy" id="1881036"/>
    <lineage>
        <taxon>Bacteria</taxon>
        <taxon>Pseudomonadati</taxon>
        <taxon>Pseudomonadota</taxon>
        <taxon>Gammaproteobacteria</taxon>
        <taxon>Enterobacterales</taxon>
        <taxon>Erwiniaceae</taxon>
        <taxon>Pantoea</taxon>
    </lineage>
</organism>
<dbReference type="InterPro" id="IPR000836">
    <property type="entry name" value="PRTase_dom"/>
</dbReference>
<sequence length="226" mass="25488">MLAMPALCWLCRMPLRIARHGICSLCLRRLPPLPLLCPRCGLPAGSAKVACGRCQLKPPAWQALVCVNDYCPPFSQWVNQLKFSHITALRVMLARLILLSWLNVYRRGTVPRPDLLLPVPLYQRRRWQRGFNQTVLLAAPLAHWLGCEWREGLSRKRGGALQHQLSARQRRTNLRGAFSLEMAVKGRHIALLDDVITTGSTVDEISRLLLAQGAASVQVWCLCRTL</sequence>
<accession>A0A1I5HAQ5</accession>
<dbReference type="Proteomes" id="UP000198968">
    <property type="component" value="Unassembled WGS sequence"/>
</dbReference>
<dbReference type="NCBIfam" id="NF008616">
    <property type="entry name" value="PRK11595.1"/>
    <property type="match status" value="1"/>
</dbReference>
<reference evidence="4" key="1">
    <citation type="submission" date="2016-10" db="EMBL/GenBank/DDBJ databases">
        <authorList>
            <person name="Varghese N."/>
            <person name="Submissions S."/>
        </authorList>
    </citation>
    <scope>NUCLEOTIDE SEQUENCE [LARGE SCALE GENOMIC DNA]</scope>
    <source>
        <strain evidence="4">OV426</strain>
    </source>
</reference>
<comment type="similarity">
    <text evidence="1">Belongs to the ComF/GntX family.</text>
</comment>
<evidence type="ECO:0000259" key="2">
    <source>
        <dbReference type="Pfam" id="PF00156"/>
    </source>
</evidence>
<dbReference type="InterPro" id="IPR051910">
    <property type="entry name" value="ComF/GntX_DNA_util-trans"/>
</dbReference>
<dbReference type="CDD" id="cd06223">
    <property type="entry name" value="PRTases_typeI"/>
    <property type="match status" value="1"/>
</dbReference>
<evidence type="ECO:0000313" key="3">
    <source>
        <dbReference type="EMBL" id="SFO45066.1"/>
    </source>
</evidence>
<dbReference type="InterPro" id="IPR029057">
    <property type="entry name" value="PRTase-like"/>
</dbReference>
<dbReference type="Pfam" id="PF00156">
    <property type="entry name" value="Pribosyltran"/>
    <property type="match status" value="1"/>
</dbReference>
<dbReference type="PANTHER" id="PTHR47505">
    <property type="entry name" value="DNA UTILIZATION PROTEIN YHGH"/>
    <property type="match status" value="1"/>
</dbReference>
<keyword evidence="4" id="KW-1185">Reference proteome</keyword>
<dbReference type="PANTHER" id="PTHR47505:SF1">
    <property type="entry name" value="DNA UTILIZATION PROTEIN YHGH"/>
    <property type="match status" value="1"/>
</dbReference>
<name>A0A1I5HAQ5_9GAMM</name>
<dbReference type="Gene3D" id="3.40.50.2020">
    <property type="match status" value="1"/>
</dbReference>
<feature type="domain" description="Phosphoribosyltransferase" evidence="2">
    <location>
        <begin position="156"/>
        <end position="224"/>
    </location>
</feature>
<dbReference type="EMBL" id="FOVG01000006">
    <property type="protein sequence ID" value="SFO45066.1"/>
    <property type="molecule type" value="Genomic_DNA"/>
</dbReference>
<dbReference type="SUPFAM" id="SSF53271">
    <property type="entry name" value="PRTase-like"/>
    <property type="match status" value="1"/>
</dbReference>
<dbReference type="RefSeq" id="WP_090966793.1">
    <property type="nucleotide sequence ID" value="NZ_FOVG01000006.1"/>
</dbReference>
<protein>
    <submittedName>
        <fullName evidence="3">ComF family protein</fullName>
    </submittedName>
</protein>
<evidence type="ECO:0000313" key="4">
    <source>
        <dbReference type="Proteomes" id="UP000198968"/>
    </source>
</evidence>
<proteinExistence type="inferred from homology"/>